<dbReference type="RefSeq" id="WP_353865958.1">
    <property type="nucleotide sequence ID" value="NZ_CP088295.1"/>
</dbReference>
<dbReference type="EMBL" id="CP088295">
    <property type="protein sequence ID" value="UUY05507.1"/>
    <property type="molecule type" value="Genomic_DNA"/>
</dbReference>
<name>A0ABY5PLH3_9ACTN</name>
<sequence>MDDECPYCIPGSVSGPLNDEHVVPARLGGNLVIRAHKQCNSGAALHVDNPLMRDPDVEILRALSGAVNTRTRRFKGAQFGGWLPDAAPALLRATPEGVTLEQRAAGDLHEVGQGEFTFTLPTLPDDELQAATAKVLDRVRASHPGRTVELVAQEPRSAPVPIERSWALAPWVWPRFAAKVALGVLSLTMPPEWRGSDGELFLLALFRNGDVYGAPSGGCLCGAYAARRRRPHAPPHLPVGT</sequence>
<organism evidence="1 2">
    <name type="scientific">Svornostia abyssi</name>
    <dbReference type="NCBI Taxonomy" id="2898438"/>
    <lineage>
        <taxon>Bacteria</taxon>
        <taxon>Bacillati</taxon>
        <taxon>Actinomycetota</taxon>
        <taxon>Thermoleophilia</taxon>
        <taxon>Solirubrobacterales</taxon>
        <taxon>Baekduiaceae</taxon>
        <taxon>Svornostia</taxon>
    </lineage>
</organism>
<accession>A0ABY5PLH3</accession>
<protein>
    <recommendedName>
        <fullName evidence="3">HNH endonuclease</fullName>
    </recommendedName>
</protein>
<reference evidence="2" key="1">
    <citation type="submission" date="2021-11" db="EMBL/GenBank/DDBJ databases">
        <title>Cultivation dependent microbiological survey of springs from the worlds oldest radium mine currently devoted to the extraction of radon-saturated water.</title>
        <authorList>
            <person name="Kapinusova G."/>
            <person name="Smrhova T."/>
            <person name="Strejcek M."/>
            <person name="Suman J."/>
            <person name="Jani K."/>
            <person name="Pajer P."/>
            <person name="Uhlik O."/>
        </authorList>
    </citation>
    <scope>NUCLEOTIDE SEQUENCE [LARGE SCALE GENOMIC DNA]</scope>
    <source>
        <strain evidence="2">J379</strain>
    </source>
</reference>
<proteinExistence type="predicted"/>
<evidence type="ECO:0000313" key="2">
    <source>
        <dbReference type="Proteomes" id="UP001058860"/>
    </source>
</evidence>
<evidence type="ECO:0008006" key="3">
    <source>
        <dbReference type="Google" id="ProtNLM"/>
    </source>
</evidence>
<gene>
    <name evidence="1" type="ORF">LRS13_08315</name>
</gene>
<keyword evidence="2" id="KW-1185">Reference proteome</keyword>
<dbReference type="Proteomes" id="UP001058860">
    <property type="component" value="Chromosome"/>
</dbReference>
<evidence type="ECO:0000313" key="1">
    <source>
        <dbReference type="EMBL" id="UUY05507.1"/>
    </source>
</evidence>